<dbReference type="AlphaFoldDB" id="A0A6P8HM52"/>
<dbReference type="RefSeq" id="XP_031553725.1">
    <property type="nucleotide sequence ID" value="XM_031697865.1"/>
</dbReference>
<feature type="compositionally biased region" description="Basic and acidic residues" evidence="2">
    <location>
        <begin position="255"/>
        <end position="269"/>
    </location>
</feature>
<evidence type="ECO:0000313" key="4">
    <source>
        <dbReference type="RefSeq" id="XP_031553725.1"/>
    </source>
</evidence>
<dbReference type="PANTHER" id="PTHR21255:SF65">
    <property type="entry name" value="TCTEX1 DOMAIN-CONTAINING PROTEIN 2"/>
    <property type="match status" value="1"/>
</dbReference>
<name>A0A6P8HM52_ACTTE</name>
<reference evidence="4" key="1">
    <citation type="submission" date="2025-08" db="UniProtKB">
        <authorList>
            <consortium name="RefSeq"/>
        </authorList>
    </citation>
    <scope>IDENTIFICATION</scope>
    <source>
        <tissue evidence="4">Tentacle</tissue>
    </source>
</reference>
<dbReference type="InterPro" id="IPR005334">
    <property type="entry name" value="Tctex-1-like"/>
</dbReference>
<dbReference type="InterPro" id="IPR038586">
    <property type="entry name" value="Tctex-1-like_sf"/>
</dbReference>
<feature type="region of interest" description="Disordered" evidence="2">
    <location>
        <begin position="245"/>
        <end position="292"/>
    </location>
</feature>
<gene>
    <name evidence="4" type="primary">LOC116290761</name>
</gene>
<feature type="compositionally biased region" description="Polar residues" evidence="2">
    <location>
        <begin position="245"/>
        <end position="254"/>
    </location>
</feature>
<comment type="similarity">
    <text evidence="1">Belongs to the dynein light chain Tctex-type family.</text>
</comment>
<dbReference type="Pfam" id="PF03645">
    <property type="entry name" value="Tctex-1"/>
    <property type="match status" value="1"/>
</dbReference>
<feature type="compositionally biased region" description="Basic and acidic residues" evidence="2">
    <location>
        <begin position="147"/>
        <end position="161"/>
    </location>
</feature>
<sequence>MAEIPQEQESEISSQSNEIEMRTIELEVVLSKIVFHASCSADDLDLDVPGCSTKHLSSPAKIEFMEEPSSESKCPKTRKFKNIALPHWLIKPHVVKQRSHDEGLFRKHLQGKKRIFRTNSAPKTLGTSSSLKLGLREQQYNTILETKEEGLATPENFHEPPKNPVMKRQPTEDVKEKSKKKSWGRRASLPSHVGNNFNEIEVNESTQQIASSLTPKAERKQFNSQDKLEKDVLKALLFGRSNTGITTENRTVNPESKKSQSTDTNHEDDTSIEDGQNTDSDRHSNVKQTPRLQLHRLESPDLFFVPVSEEESDTTVSLDRKISSSAGELCTATKIDSEVVELNGLIKTLICQDLKNYLEGKAFTSELCQKWCLDISQNIKTAVQNFIGDNHKLVCNVYIAALRGKGIHSAVQCLWTPDQDNFATASYKNDSLYAFATIIATKYE</sequence>
<protein>
    <submittedName>
        <fullName evidence="4">Uncharacterized protein LOC116290761</fullName>
    </submittedName>
</protein>
<feature type="region of interest" description="Disordered" evidence="2">
    <location>
        <begin position="147"/>
        <end position="199"/>
    </location>
</feature>
<dbReference type="GeneID" id="116290761"/>
<dbReference type="GO" id="GO:0007018">
    <property type="term" value="P:microtubule-based movement"/>
    <property type="evidence" value="ECO:0007669"/>
    <property type="project" value="TreeGrafter"/>
</dbReference>
<dbReference type="GO" id="GO:0005737">
    <property type="term" value="C:cytoplasm"/>
    <property type="evidence" value="ECO:0007669"/>
    <property type="project" value="TreeGrafter"/>
</dbReference>
<proteinExistence type="inferred from homology"/>
<dbReference type="OrthoDB" id="10248487at2759"/>
<evidence type="ECO:0000256" key="2">
    <source>
        <dbReference type="SAM" id="MobiDB-lite"/>
    </source>
</evidence>
<accession>A0A6P8HM52</accession>
<dbReference type="CDD" id="cd21451">
    <property type="entry name" value="DLC-like_TCTEX1D"/>
    <property type="match status" value="1"/>
</dbReference>
<dbReference type="Proteomes" id="UP000515163">
    <property type="component" value="Unplaced"/>
</dbReference>
<dbReference type="GO" id="GO:0005868">
    <property type="term" value="C:cytoplasmic dynein complex"/>
    <property type="evidence" value="ECO:0007669"/>
    <property type="project" value="TreeGrafter"/>
</dbReference>
<evidence type="ECO:0000313" key="3">
    <source>
        <dbReference type="Proteomes" id="UP000515163"/>
    </source>
</evidence>
<evidence type="ECO:0000256" key="1">
    <source>
        <dbReference type="ARBA" id="ARBA00005361"/>
    </source>
</evidence>
<dbReference type="Gene3D" id="3.30.1140.40">
    <property type="entry name" value="Tctex-1"/>
    <property type="match status" value="1"/>
</dbReference>
<keyword evidence="3" id="KW-1185">Reference proteome</keyword>
<dbReference type="GO" id="GO:0045505">
    <property type="term" value="F:dynein intermediate chain binding"/>
    <property type="evidence" value="ECO:0007669"/>
    <property type="project" value="TreeGrafter"/>
</dbReference>
<dbReference type="InParanoid" id="A0A6P8HM52"/>
<organism evidence="3 4">
    <name type="scientific">Actinia tenebrosa</name>
    <name type="common">Australian red waratah sea anemone</name>
    <dbReference type="NCBI Taxonomy" id="6105"/>
    <lineage>
        <taxon>Eukaryota</taxon>
        <taxon>Metazoa</taxon>
        <taxon>Cnidaria</taxon>
        <taxon>Anthozoa</taxon>
        <taxon>Hexacorallia</taxon>
        <taxon>Actiniaria</taxon>
        <taxon>Actiniidae</taxon>
        <taxon>Actinia</taxon>
    </lineage>
</organism>
<dbReference type="KEGG" id="aten:116290761"/>
<dbReference type="PANTHER" id="PTHR21255">
    <property type="entry name" value="T-COMPLEX-ASSOCIATED-TESTIS-EXPRESSED 1/ DYNEIN LIGHT CHAIN"/>
    <property type="match status" value="1"/>
</dbReference>